<name>A0A6A5Z499_9PLEO</name>
<dbReference type="EMBL" id="ML977329">
    <property type="protein sequence ID" value="KAF2113141.1"/>
    <property type="molecule type" value="Genomic_DNA"/>
</dbReference>
<dbReference type="InterPro" id="IPR029058">
    <property type="entry name" value="AB_hydrolase_fold"/>
</dbReference>
<keyword evidence="2" id="KW-1185">Reference proteome</keyword>
<evidence type="ECO:0000313" key="1">
    <source>
        <dbReference type="EMBL" id="KAF2113141.1"/>
    </source>
</evidence>
<dbReference type="Gene3D" id="3.40.50.1820">
    <property type="entry name" value="alpha/beta hydrolase"/>
    <property type="match status" value="2"/>
</dbReference>
<dbReference type="OrthoDB" id="408631at2759"/>
<dbReference type="AlphaFoldDB" id="A0A6A5Z499"/>
<gene>
    <name evidence="1" type="ORF">BDV96DRAFT_648752</name>
</gene>
<sequence length="180" mass="20088">MTSFRHNSHSQWVSRSQKHIVVTTNYRANIFGFPNARGLNQTNFGLQDQRAGVIRQQVSLPPTWRYQWAGNFTNISPLRWMGAYHYSDLYMFFSSYVIAPGTIPQLETDTSAAMQDYLYTFANDPYNGLTNGGYSQYLPLDGKGGQIARFGTSGKASQLVPGDDVEAVCHIPGAVYDTSP</sequence>
<reference evidence="1" key="1">
    <citation type="journal article" date="2020" name="Stud. Mycol.">
        <title>101 Dothideomycetes genomes: a test case for predicting lifestyles and emergence of pathogens.</title>
        <authorList>
            <person name="Haridas S."/>
            <person name="Albert R."/>
            <person name="Binder M."/>
            <person name="Bloem J."/>
            <person name="Labutti K."/>
            <person name="Salamov A."/>
            <person name="Andreopoulos B."/>
            <person name="Baker S."/>
            <person name="Barry K."/>
            <person name="Bills G."/>
            <person name="Bluhm B."/>
            <person name="Cannon C."/>
            <person name="Castanera R."/>
            <person name="Culley D."/>
            <person name="Daum C."/>
            <person name="Ezra D."/>
            <person name="Gonzalez J."/>
            <person name="Henrissat B."/>
            <person name="Kuo A."/>
            <person name="Liang C."/>
            <person name="Lipzen A."/>
            <person name="Lutzoni F."/>
            <person name="Magnuson J."/>
            <person name="Mondo S."/>
            <person name="Nolan M."/>
            <person name="Ohm R."/>
            <person name="Pangilinan J."/>
            <person name="Park H.-J."/>
            <person name="Ramirez L."/>
            <person name="Alfaro M."/>
            <person name="Sun H."/>
            <person name="Tritt A."/>
            <person name="Yoshinaga Y."/>
            <person name="Zwiers L.-H."/>
            <person name="Turgeon B."/>
            <person name="Goodwin S."/>
            <person name="Spatafora J."/>
            <person name="Crous P."/>
            <person name="Grigoriev I."/>
        </authorList>
    </citation>
    <scope>NUCLEOTIDE SEQUENCE</scope>
    <source>
        <strain evidence="1">CBS 627.86</strain>
    </source>
</reference>
<accession>A0A6A5Z499</accession>
<evidence type="ECO:0000313" key="2">
    <source>
        <dbReference type="Proteomes" id="UP000799770"/>
    </source>
</evidence>
<protein>
    <submittedName>
        <fullName evidence="1">Uncharacterized protein</fullName>
    </submittedName>
</protein>
<dbReference type="Proteomes" id="UP000799770">
    <property type="component" value="Unassembled WGS sequence"/>
</dbReference>
<dbReference type="SUPFAM" id="SSF53474">
    <property type="entry name" value="alpha/beta-Hydrolases"/>
    <property type="match status" value="2"/>
</dbReference>
<organism evidence="1 2">
    <name type="scientific">Lophiotrema nucula</name>
    <dbReference type="NCBI Taxonomy" id="690887"/>
    <lineage>
        <taxon>Eukaryota</taxon>
        <taxon>Fungi</taxon>
        <taxon>Dikarya</taxon>
        <taxon>Ascomycota</taxon>
        <taxon>Pezizomycotina</taxon>
        <taxon>Dothideomycetes</taxon>
        <taxon>Pleosporomycetidae</taxon>
        <taxon>Pleosporales</taxon>
        <taxon>Lophiotremataceae</taxon>
        <taxon>Lophiotrema</taxon>
    </lineage>
</organism>
<proteinExistence type="predicted"/>